<dbReference type="GO" id="GO:0008417">
    <property type="term" value="F:fucosyltransferase activity"/>
    <property type="evidence" value="ECO:0007669"/>
    <property type="project" value="InterPro"/>
</dbReference>
<dbReference type="InterPro" id="IPR055270">
    <property type="entry name" value="Glyco_tran_10_C"/>
</dbReference>
<comment type="similarity">
    <text evidence="3 12">Belongs to the glycosyltransferase 10 family.</text>
</comment>
<comment type="caution">
    <text evidence="16">The sequence shown here is derived from an EMBL/GenBank/DDBJ whole genome shotgun (WGS) entry which is preliminary data.</text>
</comment>
<feature type="compositionally biased region" description="Basic and acidic residues" evidence="13">
    <location>
        <begin position="1315"/>
        <end position="1332"/>
    </location>
</feature>
<feature type="compositionally biased region" description="Basic and acidic residues" evidence="13">
    <location>
        <begin position="637"/>
        <end position="650"/>
    </location>
</feature>
<feature type="compositionally biased region" description="Polar residues" evidence="13">
    <location>
        <begin position="786"/>
        <end position="796"/>
    </location>
</feature>
<keyword evidence="4 12" id="KW-0328">Glycosyltransferase</keyword>
<evidence type="ECO:0000256" key="1">
    <source>
        <dbReference type="ARBA" id="ARBA00004447"/>
    </source>
</evidence>
<feature type="compositionally biased region" description="Basic and acidic residues" evidence="13">
    <location>
        <begin position="405"/>
        <end position="421"/>
    </location>
</feature>
<dbReference type="Pfam" id="PF00852">
    <property type="entry name" value="Glyco_transf_10"/>
    <property type="match status" value="1"/>
</dbReference>
<feature type="region of interest" description="Disordered" evidence="13">
    <location>
        <begin position="366"/>
        <end position="565"/>
    </location>
</feature>
<evidence type="ECO:0000256" key="7">
    <source>
        <dbReference type="ARBA" id="ARBA00022968"/>
    </source>
</evidence>
<keyword evidence="8" id="KW-1133">Transmembrane helix</keyword>
<evidence type="ECO:0000256" key="11">
    <source>
        <dbReference type="ARBA" id="ARBA00023180"/>
    </source>
</evidence>
<feature type="compositionally biased region" description="Polar residues" evidence="13">
    <location>
        <begin position="1194"/>
        <end position="1208"/>
    </location>
</feature>
<feature type="compositionally biased region" description="Polar residues" evidence="13">
    <location>
        <begin position="1141"/>
        <end position="1156"/>
    </location>
</feature>
<evidence type="ECO:0000256" key="13">
    <source>
        <dbReference type="SAM" id="MobiDB-lite"/>
    </source>
</evidence>
<evidence type="ECO:0000256" key="6">
    <source>
        <dbReference type="ARBA" id="ARBA00022692"/>
    </source>
</evidence>
<protein>
    <recommendedName>
        <fullName evidence="12">Fucosyltransferase</fullName>
        <ecNumber evidence="12">2.4.1.-</ecNumber>
    </recommendedName>
</protein>
<evidence type="ECO:0000259" key="14">
    <source>
        <dbReference type="Pfam" id="PF00852"/>
    </source>
</evidence>
<dbReference type="InterPro" id="IPR031481">
    <property type="entry name" value="Glyco_tran_10_N"/>
</dbReference>
<keyword evidence="6 12" id="KW-0812">Transmembrane</keyword>
<evidence type="ECO:0000256" key="10">
    <source>
        <dbReference type="ARBA" id="ARBA00023136"/>
    </source>
</evidence>
<keyword evidence="17" id="KW-1185">Reference proteome</keyword>
<feature type="compositionally biased region" description="Basic residues" evidence="13">
    <location>
        <begin position="731"/>
        <end position="741"/>
    </location>
</feature>
<dbReference type="PANTHER" id="PTHR48438:SF1">
    <property type="entry name" value="ALPHA-(1,3)-FUCOSYLTRANSFERASE C-RELATED"/>
    <property type="match status" value="1"/>
</dbReference>
<proteinExistence type="inferred from homology"/>
<dbReference type="InterPro" id="IPR001503">
    <property type="entry name" value="Glyco_trans_10"/>
</dbReference>
<keyword evidence="7" id="KW-0735">Signal-anchor</keyword>
<feature type="domain" description="Fucosyltransferase C-terminal" evidence="14">
    <location>
        <begin position="1595"/>
        <end position="1767"/>
    </location>
</feature>
<feature type="compositionally biased region" description="Basic and acidic residues" evidence="13">
    <location>
        <begin position="528"/>
        <end position="553"/>
    </location>
</feature>
<feature type="compositionally biased region" description="Polar residues" evidence="13">
    <location>
        <begin position="862"/>
        <end position="873"/>
    </location>
</feature>
<evidence type="ECO:0000313" key="17">
    <source>
        <dbReference type="Proteomes" id="UP001321473"/>
    </source>
</evidence>
<dbReference type="Pfam" id="PF17039">
    <property type="entry name" value="Glyco_tran_10_N"/>
    <property type="match status" value="1"/>
</dbReference>
<comment type="subcellular location">
    <subcellularLocation>
        <location evidence="1 12">Golgi apparatus</location>
        <location evidence="1 12">Golgi stack membrane</location>
        <topology evidence="1 12">Single-pass type II membrane protein</topology>
    </subcellularLocation>
</comment>
<feature type="domain" description="Fucosyltransferase N-terminal" evidence="15">
    <location>
        <begin position="1465"/>
        <end position="1575"/>
    </location>
</feature>
<evidence type="ECO:0000256" key="8">
    <source>
        <dbReference type="ARBA" id="ARBA00022989"/>
    </source>
</evidence>
<dbReference type="PANTHER" id="PTHR48438">
    <property type="entry name" value="ALPHA-(1,3)-FUCOSYLTRANSFERASE C-RELATED"/>
    <property type="match status" value="1"/>
</dbReference>
<feature type="compositionally biased region" description="Basic and acidic residues" evidence="13">
    <location>
        <begin position="744"/>
        <end position="764"/>
    </location>
</feature>
<keyword evidence="11" id="KW-0325">Glycoprotein</keyword>
<dbReference type="SUPFAM" id="SSF53756">
    <property type="entry name" value="UDP-Glycosyltransferase/glycogen phosphorylase"/>
    <property type="match status" value="1"/>
</dbReference>
<dbReference type="InterPro" id="IPR038577">
    <property type="entry name" value="GT10-like_C_sf"/>
</dbReference>
<reference evidence="16 17" key="1">
    <citation type="journal article" date="2023" name="Arcadia Sci">
        <title>De novo assembly of a long-read Amblyomma americanum tick genome.</title>
        <authorList>
            <person name="Chou S."/>
            <person name="Poskanzer K.E."/>
            <person name="Rollins M."/>
            <person name="Thuy-Boun P.S."/>
        </authorList>
    </citation>
    <scope>NUCLEOTIDE SEQUENCE [LARGE SCALE GENOMIC DNA]</scope>
    <source>
        <strain evidence="16">F_SG_1</strain>
        <tissue evidence="16">Salivary glands</tissue>
    </source>
</reference>
<evidence type="ECO:0000256" key="4">
    <source>
        <dbReference type="ARBA" id="ARBA00022676"/>
    </source>
</evidence>
<evidence type="ECO:0000256" key="12">
    <source>
        <dbReference type="RuleBase" id="RU003832"/>
    </source>
</evidence>
<feature type="compositionally biased region" description="Low complexity" evidence="13">
    <location>
        <begin position="1018"/>
        <end position="1031"/>
    </location>
</feature>
<feature type="compositionally biased region" description="Polar residues" evidence="13">
    <location>
        <begin position="1007"/>
        <end position="1017"/>
    </location>
</feature>
<evidence type="ECO:0000256" key="3">
    <source>
        <dbReference type="ARBA" id="ARBA00008919"/>
    </source>
</evidence>
<dbReference type="FunFam" id="3.40.50.11660:FF:000006">
    <property type="entry name" value="Alpha-(1,3)-fucosyltransferase C"/>
    <property type="match status" value="1"/>
</dbReference>
<name>A0AAQ4F186_AMBAM</name>
<keyword evidence="9 12" id="KW-0333">Golgi apparatus</keyword>
<feature type="compositionally biased region" description="Polar residues" evidence="13">
    <location>
        <begin position="1078"/>
        <end position="1098"/>
    </location>
</feature>
<evidence type="ECO:0000256" key="9">
    <source>
        <dbReference type="ARBA" id="ARBA00023034"/>
    </source>
</evidence>
<dbReference type="EC" id="2.4.1.-" evidence="12"/>
<organism evidence="16 17">
    <name type="scientific">Amblyomma americanum</name>
    <name type="common">Lone star tick</name>
    <dbReference type="NCBI Taxonomy" id="6943"/>
    <lineage>
        <taxon>Eukaryota</taxon>
        <taxon>Metazoa</taxon>
        <taxon>Ecdysozoa</taxon>
        <taxon>Arthropoda</taxon>
        <taxon>Chelicerata</taxon>
        <taxon>Arachnida</taxon>
        <taxon>Acari</taxon>
        <taxon>Parasitiformes</taxon>
        <taxon>Ixodida</taxon>
        <taxon>Ixodoidea</taxon>
        <taxon>Ixodidae</taxon>
        <taxon>Amblyomminae</taxon>
        <taxon>Amblyomma</taxon>
    </lineage>
</organism>
<feature type="compositionally biased region" description="Polar residues" evidence="13">
    <location>
        <begin position="705"/>
        <end position="715"/>
    </location>
</feature>
<gene>
    <name evidence="16" type="ORF">V5799_018145</name>
</gene>
<comment type="pathway">
    <text evidence="2">Protein modification; protein glycosylation.</text>
</comment>
<dbReference type="Proteomes" id="UP001321473">
    <property type="component" value="Unassembled WGS sequence"/>
</dbReference>
<feature type="compositionally biased region" description="Basic and acidic residues" evidence="13">
    <location>
        <begin position="376"/>
        <end position="394"/>
    </location>
</feature>
<dbReference type="Gene3D" id="3.40.50.11660">
    <property type="entry name" value="Glycosyl transferase family 10, C-terminal domain"/>
    <property type="match status" value="1"/>
</dbReference>
<dbReference type="EMBL" id="JARKHS020008760">
    <property type="protein sequence ID" value="KAK8780512.1"/>
    <property type="molecule type" value="Genomic_DNA"/>
</dbReference>
<sequence>MPGNVSKAARRLSKWRADTCRVLSRAACSDSLSDTVRGVLRKTANIFKTIKDDAFDEEQRGQLSRELVAVLCQVSSNLHFRARDLLLAVESVGVTARFDYWDNQCALLSYVVDLAVALNEPSAVSKVLFILSKSKHRVWDALVQTEAIASTAALDERDRVLDVFRWLASYCPRTCTNPELYFKFVACAACLARRMRERGWKTVKPTVLSIEPAEFAFEEWFTAHPTLVALLPPSADPRPRRKVIAHLCKSASSHSELLKACEAISESGSGSGTNIRSTCDAEATTEDDFFTIVDDGMESREQATVASQVEDQQLQVILESTLSRIRSSLASPHVTDNEPNSELISEASLSPLNTRGFLDKLLGHTGAGDDAAGAPEDVRKPRKRLDYTDQKPPDEASGLDGDVADEGHGSKGSTREERASGDESCAEATPYSADSPHKIQKQRRKKKARRRKARQAETASYVTEAAEECGVPSAVTVGNEVGEPSSLQPSDRKCMAAVSSISDAVTARHDEGTPLKRSKRYSSTNDSPLKELCDQETAKADSKLPLLRERREAPQASSRSQMRPVAENVKAAFVQRSNGHAAGKLSSRESEGKLKDQLGLEGESAVEAVANCRSKAHGASNSQECWVIDSSEEESLHEECLKERDAHVPSEDANEPLSLGVESGGKVPCTESKSQGSEVRPSARVVKAFSPHRESGCFASEVVSPKTSAKQSGSEVESDAEVGSQYSRKACGSRRAHRHAIKNSSDDEPCREKNVEENDVHSASDDADETTSNLGTELSEKAVVSGSESEPASSQARPAMKVLKAASTERENSCIASVVLPEGNGNCEQLSVSDEDESAEEAISQHSGKACGARKTRRLRISDSSEGESCNEQNLEDGVHLASDDDIEIPSTMGAKSVGEVLSSGSNSESANESLPDQISPSPFVKKRTVPSLSSSIGAASVGHKMVREVKKLRRSRSSSSSEEELHVKHVSKGNAEHLVPSCGKELQASAGSECESSEENSDGRSAASSSVKKNGTSFLSGRAARSSSSLCKTVSRGSAELKNRIGELSGQELRMSQVARGNKKISALKHTGRLEVSSGSESDLPLSQNASLSQSVKKVNRSRIVSSSEPDSSDDEHEAEVSAQQEESDDDEIPCGQRPPSISSLQHMHLSSSDSESGKGPRSPKLRSRCRLDAESDVDTVAMPSCDEEVPSEKQSTARLSQATTVAASPERRSASPFLQLRGAQRSQDGRQAESDANIGAKQDCAENSVFKLPTLKKARTVSTRHEAESKSQDGLGGLNKHIASSSSPYEKSGKGKTEPVDDTPLTRMTLRSRRSESSKDENQVEFDQKGVSEPGCEDTSWKCLTSECCHNQQRPSSPVKLNPVKLLPHVNVGSQLHQSQNLLTSAVTRQWYAAPWQEVQESKGKMDYMIKLSDIRLLLVGACLLTVLVVIILNTDYSRQLKGILWTHKSLTKDTAATEPREPVKILFWTKTFGSWLEPLASTDSGLISYSGCNVPCFVTKDRILVRKVDAVVFHGRDVSGYDLPKYRAEHQRWVYWNLEAPPNSESYRMIRLRDVFNWTYTYRRDSDVPHPYFIVRQADKRMRKTAAPVVEWTNRSKLVVWAASNCRASSGRQYFVMELQKHIPVDRYGRCGHLECPRGPECLSRFAETYYFYLALENSICRDYVTEKFSDALRYGMVPVVLGNYSAVAPPNSYINALDFGSPKQLAEFLKAVASRPSMYNKYFAWRNRYIVEQNNFNNHCVLCEALYKARTGDRRVYRDIVQWWHGNGDVCTTWRNQREPAHDQRTLRDISKRVPQEYLPQPCPNSPLNESLGDDVSESSDVRRHRTIRQEERHHEQGCRHQHCAVGVYVNFHAERVQVVIIRGETATSCFSGCEPVPEERFLGYQERFVVGVQAFWGSGERRKAHDQPRRSGHR</sequence>
<evidence type="ECO:0000256" key="2">
    <source>
        <dbReference type="ARBA" id="ARBA00004922"/>
    </source>
</evidence>
<keyword evidence="5 12" id="KW-0808">Transferase</keyword>
<evidence type="ECO:0000259" key="15">
    <source>
        <dbReference type="Pfam" id="PF17039"/>
    </source>
</evidence>
<keyword evidence="10" id="KW-0472">Membrane</keyword>
<accession>A0AAQ4F186</accession>
<feature type="region of interest" description="Disordered" evidence="13">
    <location>
        <begin position="1065"/>
        <end position="1337"/>
    </location>
</feature>
<evidence type="ECO:0000256" key="5">
    <source>
        <dbReference type="ARBA" id="ARBA00022679"/>
    </source>
</evidence>
<feature type="compositionally biased region" description="Low complexity" evidence="13">
    <location>
        <begin position="897"/>
        <end position="915"/>
    </location>
</feature>
<dbReference type="GO" id="GO:0032580">
    <property type="term" value="C:Golgi cisterna membrane"/>
    <property type="evidence" value="ECO:0007669"/>
    <property type="project" value="UniProtKB-SubCell"/>
</dbReference>
<feature type="region of interest" description="Disordered" evidence="13">
    <location>
        <begin position="824"/>
        <end position="1052"/>
    </location>
</feature>
<feature type="compositionally biased region" description="Basic residues" evidence="13">
    <location>
        <begin position="438"/>
        <end position="453"/>
    </location>
</feature>
<feature type="region of interest" description="Disordered" evidence="13">
    <location>
        <begin position="637"/>
        <end position="809"/>
    </location>
</feature>
<evidence type="ECO:0000313" key="16">
    <source>
        <dbReference type="EMBL" id="KAK8780512.1"/>
    </source>
</evidence>